<evidence type="ECO:0000313" key="4">
    <source>
        <dbReference type="Proteomes" id="UP000526302"/>
    </source>
</evidence>
<dbReference type="AlphaFoldDB" id="A0A7K4BZS7"/>
<sequence length="659" mass="70552">MNYFSNNKAQGTIEYLVIISVIVVIALALVTFLLAQGDTAQEISKSSDKASNVIGKGGISVTGSVTSSSGDTVISLKNNSGETLTITNLSATNEQGKESSLDYNEDVLPGYEIPLILVDTNLACPCIDGKPTTCKIKITFVGSSGLVKTETLTIKSDSCVQTINYFTLNYTAGTGGSIIGNTTQKILPGKNGSTVTAQPNEGYVFSEWSDGSTNPTRKETNVDKNNTITAEFKLNVECTLDEDCENESLICNNNICVPKEDGTINYPWIITNCIELQNINEYLDGNYILGNDIDCTDTINWNDGKGFRPIGNLYKTAGFKGNFDGKNYKIKNLYINTQGPLDGRITGLFSINEISGKIKNIELVDVNITGTQIVGGLTGQNSGLINNINITGRVKAIDSTSIVGGITGKNTGIIHSVSSNNITQGEEVVGGIAGWNSNNGEIYHTYSFGITNGTNSVGGIVGHNTDGAKIYSVFNNGTTTGISGIGGIVGWNSAHTHNVYFNGTVIGENTVGGIAGINYSSISKSYSIGNVNGIEKIGGIIGENGVESDPSSNTTFLNCFSNALVTGDNFTGGLIGKNNVEVVIFNSYWDQNLTGQNNCYYKETSLWETTYYYEGDFDCIPTNNQAQEYYGTNGTTKINNDGNWTSIDNNYPLLKWQTE</sequence>
<dbReference type="Gene3D" id="2.160.20.110">
    <property type="match status" value="1"/>
</dbReference>
<evidence type="ECO:0000313" key="3">
    <source>
        <dbReference type="EMBL" id="NMA44717.1"/>
    </source>
</evidence>
<dbReference type="Pfam" id="PF18998">
    <property type="entry name" value="Flg_new_2"/>
    <property type="match status" value="1"/>
</dbReference>
<comment type="caution">
    <text evidence="3">The sequence shown here is derived from an EMBL/GenBank/DDBJ whole genome shotgun (WGS) entry which is preliminary data.</text>
</comment>
<dbReference type="EMBL" id="JAAZKV010000019">
    <property type="protein sequence ID" value="NMA44717.1"/>
    <property type="molecule type" value="Genomic_DNA"/>
</dbReference>
<feature type="transmembrane region" description="Helical" evidence="1">
    <location>
        <begin position="12"/>
        <end position="35"/>
    </location>
</feature>
<dbReference type="InterPro" id="IPR044060">
    <property type="entry name" value="Bacterial_rp_domain"/>
</dbReference>
<keyword evidence="1" id="KW-1133">Transmembrane helix</keyword>
<accession>A0A7K4BZS7</accession>
<proteinExistence type="predicted"/>
<evidence type="ECO:0000259" key="2">
    <source>
        <dbReference type="Pfam" id="PF18998"/>
    </source>
</evidence>
<gene>
    <name evidence="3" type="ORF">GX950_02830</name>
</gene>
<reference evidence="3 4" key="1">
    <citation type="journal article" date="2020" name="Biotechnol. Biofuels">
        <title>New insights from the biogas microbiome by comprehensive genome-resolved metagenomics of nearly 1600 species originating from multiple anaerobic digesters.</title>
        <authorList>
            <person name="Campanaro S."/>
            <person name="Treu L."/>
            <person name="Rodriguez-R L.M."/>
            <person name="Kovalovszki A."/>
            <person name="Ziels R.M."/>
            <person name="Maus I."/>
            <person name="Zhu X."/>
            <person name="Kougias P.G."/>
            <person name="Basile A."/>
            <person name="Luo G."/>
            <person name="Schluter A."/>
            <person name="Konstantinidis K.T."/>
            <person name="Angelidaki I."/>
        </authorList>
    </citation>
    <scope>NUCLEOTIDE SEQUENCE [LARGE SCALE GENOMIC DNA]</scope>
    <source>
        <strain evidence="3">AS22ysBPME_79</strain>
    </source>
</reference>
<organism evidence="3 4">
    <name type="scientific">Candidatus Iainarchaeum sp</name>
    <dbReference type="NCBI Taxonomy" id="3101447"/>
    <lineage>
        <taxon>Archaea</taxon>
        <taxon>Candidatus Iainarchaeota</taxon>
        <taxon>Candidatus Iainarchaeia</taxon>
        <taxon>Candidatus Iainarchaeales</taxon>
        <taxon>Candidatus Iainarchaeaceae</taxon>
        <taxon>Candidatus Iainarchaeum</taxon>
    </lineage>
</organism>
<feature type="domain" description="Bacterial repeat" evidence="2">
    <location>
        <begin position="167"/>
        <end position="235"/>
    </location>
</feature>
<keyword evidence="1" id="KW-0472">Membrane</keyword>
<name>A0A7K4BZS7_9ARCH</name>
<protein>
    <recommendedName>
        <fullName evidence="2">Bacterial repeat domain-containing protein</fullName>
    </recommendedName>
</protein>
<dbReference type="Proteomes" id="UP000526302">
    <property type="component" value="Unassembled WGS sequence"/>
</dbReference>
<evidence type="ECO:0000256" key="1">
    <source>
        <dbReference type="SAM" id="Phobius"/>
    </source>
</evidence>
<keyword evidence="1" id="KW-0812">Transmembrane</keyword>